<feature type="transmembrane region" description="Helical" evidence="1">
    <location>
        <begin position="34"/>
        <end position="52"/>
    </location>
</feature>
<name>A0A2M8NY71_9CHLR</name>
<proteinExistence type="predicted"/>
<feature type="transmembrane region" description="Helical" evidence="1">
    <location>
        <begin position="280"/>
        <end position="298"/>
    </location>
</feature>
<feature type="transmembrane region" description="Helical" evidence="1">
    <location>
        <begin position="72"/>
        <end position="99"/>
    </location>
</feature>
<evidence type="ECO:0000313" key="2">
    <source>
        <dbReference type="EMBL" id="PJF30242.1"/>
    </source>
</evidence>
<organism evidence="2 3">
    <name type="scientific">Candidatus Thermofonsia Clade 1 bacterium</name>
    <dbReference type="NCBI Taxonomy" id="2364210"/>
    <lineage>
        <taxon>Bacteria</taxon>
        <taxon>Bacillati</taxon>
        <taxon>Chloroflexota</taxon>
        <taxon>Candidatus Thermofontia</taxon>
        <taxon>Candidatus Thermofonsia Clade 1</taxon>
    </lineage>
</organism>
<dbReference type="AlphaFoldDB" id="A0A2M8NY71"/>
<accession>A0A2M8NY71</accession>
<comment type="caution">
    <text evidence="2">The sequence shown here is derived from an EMBL/GenBank/DDBJ whole genome shotgun (WGS) entry which is preliminary data.</text>
</comment>
<sequence>MPDLIAFRLLRAVLWHIQSEQSPIYRAAWRPSRFQLPVGLIYLLLLLSIPLLRLLEIGSGVPFFIFRDQALVVVSVFVAALISLAPYGLLSALTAAGIARLRLTQTWDMFLLTPAEAHEIITAVTAASIRPQWRAILGGLLLGALLGAGAALLAALGLALRNDWLWAALLIGLGALAVYARVQEAALSLLIGERLSYVALRGTFVLGMLVGIGLRLALPVMALLLGGSAEGLGALSAEIVRLADVLPSNAALISATLAVIMALLLSEFALVAFMPSPLSAFAAIAIFMARGYLVRYWARREESA</sequence>
<feature type="transmembrane region" description="Helical" evidence="1">
    <location>
        <begin position="135"/>
        <end position="158"/>
    </location>
</feature>
<dbReference type="Proteomes" id="UP000228921">
    <property type="component" value="Unassembled WGS sequence"/>
</dbReference>
<evidence type="ECO:0000313" key="3">
    <source>
        <dbReference type="Proteomes" id="UP000228921"/>
    </source>
</evidence>
<protein>
    <submittedName>
        <fullName evidence="2">Uncharacterized protein</fullName>
    </submittedName>
</protein>
<feature type="transmembrane region" description="Helical" evidence="1">
    <location>
        <begin position="164"/>
        <end position="182"/>
    </location>
</feature>
<evidence type="ECO:0000256" key="1">
    <source>
        <dbReference type="SAM" id="Phobius"/>
    </source>
</evidence>
<keyword evidence="1" id="KW-0812">Transmembrane</keyword>
<reference evidence="2 3" key="1">
    <citation type="submission" date="2017-11" db="EMBL/GenBank/DDBJ databases">
        <title>Evolution of Phototrophy in the Chloroflexi Phylum Driven by Horizontal Gene Transfer.</title>
        <authorList>
            <person name="Ward L.M."/>
            <person name="Hemp J."/>
            <person name="Shih P.M."/>
            <person name="Mcglynn S.E."/>
            <person name="Fischer W."/>
        </authorList>
    </citation>
    <scope>NUCLEOTIDE SEQUENCE [LARGE SCALE GENOMIC DNA]</scope>
    <source>
        <strain evidence="2">CP2_2F</strain>
    </source>
</reference>
<keyword evidence="1" id="KW-1133">Transmembrane helix</keyword>
<feature type="transmembrane region" description="Helical" evidence="1">
    <location>
        <begin position="194"/>
        <end position="214"/>
    </location>
</feature>
<keyword evidence="1" id="KW-0472">Membrane</keyword>
<gene>
    <name evidence="2" type="ORF">CUN51_08440</name>
</gene>
<dbReference type="EMBL" id="PGTK01000013">
    <property type="protein sequence ID" value="PJF30242.1"/>
    <property type="molecule type" value="Genomic_DNA"/>
</dbReference>